<dbReference type="Proteomes" id="UP000054018">
    <property type="component" value="Unassembled WGS sequence"/>
</dbReference>
<accession>A0A0D0AD53</accession>
<organism evidence="2 3">
    <name type="scientific">Pisolithus microcarpus 441</name>
    <dbReference type="NCBI Taxonomy" id="765257"/>
    <lineage>
        <taxon>Eukaryota</taxon>
        <taxon>Fungi</taxon>
        <taxon>Dikarya</taxon>
        <taxon>Basidiomycota</taxon>
        <taxon>Agaricomycotina</taxon>
        <taxon>Agaricomycetes</taxon>
        <taxon>Agaricomycetidae</taxon>
        <taxon>Boletales</taxon>
        <taxon>Sclerodermatineae</taxon>
        <taxon>Pisolithaceae</taxon>
        <taxon>Pisolithus</taxon>
    </lineage>
</organism>
<dbReference type="EMBL" id="KN833688">
    <property type="protein sequence ID" value="KIK29978.1"/>
    <property type="molecule type" value="Genomic_DNA"/>
</dbReference>
<sequence>MEKQHWTRSIRRRNLSWTISLSGTFLEWVIMGMYYPTTMKMRNGRTEVMADDTVLDVQ</sequence>
<protein>
    <submittedName>
        <fullName evidence="2">Uncharacterized protein</fullName>
    </submittedName>
</protein>
<dbReference type="HOGENOM" id="CLU_2979999_0_0_1"/>
<evidence type="ECO:0000313" key="2">
    <source>
        <dbReference type="EMBL" id="KIK29978.1"/>
    </source>
</evidence>
<evidence type="ECO:0000256" key="1">
    <source>
        <dbReference type="SAM" id="Phobius"/>
    </source>
</evidence>
<gene>
    <name evidence="2" type="ORF">PISMIDRAFT_671969</name>
</gene>
<keyword evidence="1" id="KW-0472">Membrane</keyword>
<name>A0A0D0AD53_9AGAM</name>
<reference evidence="2 3" key="1">
    <citation type="submission" date="2014-04" db="EMBL/GenBank/DDBJ databases">
        <authorList>
            <consortium name="DOE Joint Genome Institute"/>
            <person name="Kuo A."/>
            <person name="Kohler A."/>
            <person name="Costa M.D."/>
            <person name="Nagy L.G."/>
            <person name="Floudas D."/>
            <person name="Copeland A."/>
            <person name="Barry K.W."/>
            <person name="Cichocki N."/>
            <person name="Veneault-Fourrey C."/>
            <person name="LaButti K."/>
            <person name="Lindquist E.A."/>
            <person name="Lipzen A."/>
            <person name="Lundell T."/>
            <person name="Morin E."/>
            <person name="Murat C."/>
            <person name="Sun H."/>
            <person name="Tunlid A."/>
            <person name="Henrissat B."/>
            <person name="Grigoriev I.V."/>
            <person name="Hibbett D.S."/>
            <person name="Martin F."/>
            <person name="Nordberg H.P."/>
            <person name="Cantor M.N."/>
            <person name="Hua S.X."/>
        </authorList>
    </citation>
    <scope>NUCLEOTIDE SEQUENCE [LARGE SCALE GENOMIC DNA]</scope>
    <source>
        <strain evidence="2 3">441</strain>
    </source>
</reference>
<dbReference type="AlphaFoldDB" id="A0A0D0AD53"/>
<keyword evidence="1" id="KW-1133">Transmembrane helix</keyword>
<evidence type="ECO:0000313" key="3">
    <source>
        <dbReference type="Proteomes" id="UP000054018"/>
    </source>
</evidence>
<reference evidence="3" key="2">
    <citation type="submission" date="2015-01" db="EMBL/GenBank/DDBJ databases">
        <title>Evolutionary Origins and Diversification of the Mycorrhizal Mutualists.</title>
        <authorList>
            <consortium name="DOE Joint Genome Institute"/>
            <consortium name="Mycorrhizal Genomics Consortium"/>
            <person name="Kohler A."/>
            <person name="Kuo A."/>
            <person name="Nagy L.G."/>
            <person name="Floudas D."/>
            <person name="Copeland A."/>
            <person name="Barry K.W."/>
            <person name="Cichocki N."/>
            <person name="Veneault-Fourrey C."/>
            <person name="LaButti K."/>
            <person name="Lindquist E.A."/>
            <person name="Lipzen A."/>
            <person name="Lundell T."/>
            <person name="Morin E."/>
            <person name="Murat C."/>
            <person name="Riley R."/>
            <person name="Ohm R."/>
            <person name="Sun H."/>
            <person name="Tunlid A."/>
            <person name="Henrissat B."/>
            <person name="Grigoriev I.V."/>
            <person name="Hibbett D.S."/>
            <person name="Martin F."/>
        </authorList>
    </citation>
    <scope>NUCLEOTIDE SEQUENCE [LARGE SCALE GENOMIC DNA]</scope>
    <source>
        <strain evidence="3">441</strain>
    </source>
</reference>
<keyword evidence="3" id="KW-1185">Reference proteome</keyword>
<proteinExistence type="predicted"/>
<keyword evidence="1" id="KW-0812">Transmembrane</keyword>
<feature type="transmembrane region" description="Helical" evidence="1">
    <location>
        <begin position="15"/>
        <end position="35"/>
    </location>
</feature>